<proteinExistence type="predicted"/>
<dbReference type="EMBL" id="BTSX01000006">
    <property type="protein sequence ID" value="GMT05948.1"/>
    <property type="molecule type" value="Genomic_DNA"/>
</dbReference>
<reference evidence="2" key="1">
    <citation type="submission" date="2023-10" db="EMBL/GenBank/DDBJ databases">
        <title>Genome assembly of Pristionchus species.</title>
        <authorList>
            <person name="Yoshida K."/>
            <person name="Sommer R.J."/>
        </authorList>
    </citation>
    <scope>NUCLEOTIDE SEQUENCE</scope>
    <source>
        <strain evidence="2">RS0144</strain>
    </source>
</reference>
<sequence length="238" mass="26277">RSDAIISIALVVLSINALTFPFSEVTENSRAQINCADDCKVYTNLPTKGLQISKARNEWNEKSAKSDEYNKSIKDVVASFDDIAVVNPNEAKGIELPAGSYYLTSSSNSGYSGSYGSSSGSMVYIVSRKAPNYGAPVFFTSQEIVISEESRSYQSEYPRLYATGFDALGDMFEGTSCTPVYQARFYSSEKCHLFNCIHVSRVCWVSVRRKAAAQIICFSQFFIPRAVILHQALSKGCF</sequence>
<name>A0AAV5UHZ6_9BILA</name>
<keyword evidence="1" id="KW-0732">Signal</keyword>
<organism evidence="2 3">
    <name type="scientific">Pristionchus entomophagus</name>
    <dbReference type="NCBI Taxonomy" id="358040"/>
    <lineage>
        <taxon>Eukaryota</taxon>
        <taxon>Metazoa</taxon>
        <taxon>Ecdysozoa</taxon>
        <taxon>Nematoda</taxon>
        <taxon>Chromadorea</taxon>
        <taxon>Rhabditida</taxon>
        <taxon>Rhabditina</taxon>
        <taxon>Diplogasteromorpha</taxon>
        <taxon>Diplogasteroidea</taxon>
        <taxon>Neodiplogasteridae</taxon>
        <taxon>Pristionchus</taxon>
    </lineage>
</organism>
<evidence type="ECO:0000256" key="1">
    <source>
        <dbReference type="SAM" id="SignalP"/>
    </source>
</evidence>
<keyword evidence="3" id="KW-1185">Reference proteome</keyword>
<accession>A0AAV5UHZ6</accession>
<dbReference type="AlphaFoldDB" id="A0AAV5UHZ6"/>
<evidence type="ECO:0000313" key="2">
    <source>
        <dbReference type="EMBL" id="GMT05948.1"/>
    </source>
</evidence>
<comment type="caution">
    <text evidence="2">The sequence shown here is derived from an EMBL/GenBank/DDBJ whole genome shotgun (WGS) entry which is preliminary data.</text>
</comment>
<gene>
    <name evidence="2" type="ORF">PENTCL1PPCAC_28122</name>
</gene>
<protein>
    <submittedName>
        <fullName evidence="2">Uncharacterized protein</fullName>
    </submittedName>
</protein>
<feature type="non-terminal residue" evidence="2">
    <location>
        <position position="1"/>
    </location>
</feature>
<dbReference type="Proteomes" id="UP001432027">
    <property type="component" value="Unassembled WGS sequence"/>
</dbReference>
<feature type="chain" id="PRO_5043764350" evidence="1">
    <location>
        <begin position="20"/>
        <end position="238"/>
    </location>
</feature>
<feature type="signal peptide" evidence="1">
    <location>
        <begin position="1"/>
        <end position="19"/>
    </location>
</feature>
<evidence type="ECO:0000313" key="3">
    <source>
        <dbReference type="Proteomes" id="UP001432027"/>
    </source>
</evidence>